<dbReference type="Pfam" id="PF11306">
    <property type="entry name" value="DUF3108"/>
    <property type="match status" value="1"/>
</dbReference>
<gene>
    <name evidence="1" type="ORF">KBTEX_00781</name>
</gene>
<name>A0A5B8R920_9ZZZZ</name>
<sequence length="251" mass="27963">MNALRACLRWRGLATALLLAVLAPSAAASYEPPPPFHAEYELNKGILTLGSASLSFSRPQPGHYRYRLFMRPSGIAGWFTDVTVREVSEGRIVDDGFRPLRYVYDRSGDDRARRAELRFNWTTGTVVNDVGDTPWRMEVPDDALDRVVSPLQLMHDLAARGADTGRLTYRIADGGRLKTYTVSIEGTETVDTPAGRFETVKVVRRDDEGERETRLWCAPALAYLAVKVEQWEADDGTFELVLTGVEGLPAD</sequence>
<reference evidence="1" key="1">
    <citation type="submission" date="2019-06" db="EMBL/GenBank/DDBJ databases">
        <authorList>
            <person name="Murdoch R.W."/>
            <person name="Fathepure B."/>
        </authorList>
    </citation>
    <scope>NUCLEOTIDE SEQUENCE</scope>
</reference>
<organism evidence="1">
    <name type="scientific">uncultured organism</name>
    <dbReference type="NCBI Taxonomy" id="155900"/>
    <lineage>
        <taxon>unclassified sequences</taxon>
        <taxon>environmental samples</taxon>
    </lineage>
</organism>
<dbReference type="AlphaFoldDB" id="A0A5B8R920"/>
<dbReference type="EMBL" id="MN079084">
    <property type="protein sequence ID" value="QEA04473.1"/>
    <property type="molecule type" value="Genomic_DNA"/>
</dbReference>
<evidence type="ECO:0000313" key="1">
    <source>
        <dbReference type="EMBL" id="QEA04473.1"/>
    </source>
</evidence>
<dbReference type="InterPro" id="IPR021457">
    <property type="entry name" value="DUF3108"/>
</dbReference>
<accession>A0A5B8R920</accession>
<proteinExistence type="predicted"/>
<evidence type="ECO:0008006" key="2">
    <source>
        <dbReference type="Google" id="ProtNLM"/>
    </source>
</evidence>
<protein>
    <recommendedName>
        <fullName evidence="2">DUF3108 domain-containing protein</fullName>
    </recommendedName>
</protein>